<dbReference type="Proteomes" id="UP000474175">
    <property type="component" value="Unassembled WGS sequence"/>
</dbReference>
<dbReference type="AlphaFoldDB" id="A0A6L9LEQ5"/>
<protein>
    <submittedName>
        <fullName evidence="1">Uncharacterized protein</fullName>
    </submittedName>
</protein>
<comment type="caution">
    <text evidence="1">The sequence shown here is derived from an EMBL/GenBank/DDBJ whole genome shotgun (WGS) entry which is preliminary data.</text>
</comment>
<evidence type="ECO:0000313" key="2">
    <source>
        <dbReference type="Proteomes" id="UP000474175"/>
    </source>
</evidence>
<dbReference type="EMBL" id="JAAFZH010000023">
    <property type="protein sequence ID" value="NDU99095.1"/>
    <property type="molecule type" value="Genomic_DNA"/>
</dbReference>
<evidence type="ECO:0000313" key="1">
    <source>
        <dbReference type="EMBL" id="NDU99095.1"/>
    </source>
</evidence>
<organism evidence="1 2">
    <name type="scientific">Spirosoma terrae</name>
    <dbReference type="NCBI Taxonomy" id="1968276"/>
    <lineage>
        <taxon>Bacteria</taxon>
        <taxon>Pseudomonadati</taxon>
        <taxon>Bacteroidota</taxon>
        <taxon>Cytophagia</taxon>
        <taxon>Cytophagales</taxon>
        <taxon>Cytophagaceae</taxon>
        <taxon>Spirosoma</taxon>
    </lineage>
</organism>
<dbReference type="RefSeq" id="WP_163955222.1">
    <property type="nucleotide sequence ID" value="NZ_JAAFZH010000023.1"/>
</dbReference>
<name>A0A6L9LEQ5_9BACT</name>
<sequence>MLSNVISTEIYPCGAQQEQPNFRPALRSSGAIRMSPETCHQRIKPVLSRGAQPVDRDPNATLFLGYAPNAHNG</sequence>
<accession>A0A6L9LEQ5</accession>
<gene>
    <name evidence="1" type="ORF">GK108_29725</name>
</gene>
<reference evidence="1 2" key="1">
    <citation type="submission" date="2020-02" db="EMBL/GenBank/DDBJ databases">
        <title>Draft genome sequence of two Spirosoma agri KCTC 52727 and Spirosoma terrae KCTC 52035.</title>
        <authorList>
            <person name="Rojas J."/>
            <person name="Ambika Manirajan B."/>
            <person name="Suarez C."/>
            <person name="Ratering S."/>
            <person name="Schnell S."/>
        </authorList>
    </citation>
    <scope>NUCLEOTIDE SEQUENCE [LARGE SCALE GENOMIC DNA]</scope>
    <source>
        <strain evidence="1 2">KCTC 52035</strain>
    </source>
</reference>
<keyword evidence="2" id="KW-1185">Reference proteome</keyword>
<proteinExistence type="predicted"/>